<comment type="similarity">
    <text evidence="1">Belongs to the sel-1 family.</text>
</comment>
<sequence length="820" mass="93221">MTRQKQSNCWKKKAICFAPIVLSCLVQFTLASSDQQQVLTTSIEKGTPDYITEGQRLYQEALKQLQLIDQKYTNATSKSTKHHKFSITDRLLQTLLHSWQSKTTTTSLMLSSEKLKELNHLKETELSSATQMLKKAAHDYENNDALLLLAELHFFSKYSHPRNYHHAFGYYHELASKGNATAQQMIGFMYSTGMGNVVPRDQAKALLYHTFAAHGGDTAAEMTLGYRYLMGIGTEETCEDALYHYKRVATKVIDYYLSGPPGGHTPPLSKVRLSEKEGGIYGYGASLTTDKRARHGTGAHEKTVSMEEILQYWRYLAAKQDMDAQLMLGQVYYLGTRSIARNFDEALVFFGQIVDKIPANGKIPSKHGKAIGQAAGYLGLMHWRGEGVPVNPKVAHGWFEIGKRLGDATSQNALGMMYLDGIVVPKNRDKAIELFKKAADQENPHAQVNLAIEYAQTESSMPLAVRLFTKAADAKHLLAYWYLAHLNEQNLAPRPSCRVAVSYYKAIAERGDWLNPTVEEAYQAYKDNDKENALVHYLLAAERGYEVAQSNVAYMLDNDKRMLTHLPWVNMEEEKEESLAMNGLNPQESAFIYWTRSANQNNVDARVKMGDYYFKGIGTTVDYEKAVSCYRLAAEMQGSPLAFWNLGWMYENGVGVAKDFHLAKRAYDHALNIEQDAYLPVKFSLLKMYVKYYWEWMMGHEVGPALDSANDDNMQKPTRNKEVAEGNDRDIGEEMERQYKMKKQKEREEQERLGEDDVFGSDPYGLDDFSEEDELFESLLILSICLLVGYLVYVRQFRFNGNNQQQRENPPPPPPPYNVQ</sequence>
<dbReference type="SUPFAM" id="SSF81901">
    <property type="entry name" value="HCP-like"/>
    <property type="match status" value="3"/>
</dbReference>
<feature type="compositionally biased region" description="Basic and acidic residues" evidence="2">
    <location>
        <begin position="719"/>
        <end position="755"/>
    </location>
</feature>
<keyword evidence="3" id="KW-0812">Transmembrane</keyword>
<feature type="region of interest" description="Disordered" evidence="2">
    <location>
        <begin position="708"/>
        <end position="764"/>
    </location>
</feature>
<feature type="transmembrane region" description="Helical" evidence="3">
    <location>
        <begin position="775"/>
        <end position="794"/>
    </location>
</feature>
<dbReference type="EMBL" id="LUGH01000083">
    <property type="protein sequence ID" value="OBZ89673.1"/>
    <property type="molecule type" value="Genomic_DNA"/>
</dbReference>
<evidence type="ECO:0000256" key="3">
    <source>
        <dbReference type="SAM" id="Phobius"/>
    </source>
</evidence>
<evidence type="ECO:0000256" key="4">
    <source>
        <dbReference type="SAM" id="SignalP"/>
    </source>
</evidence>
<evidence type="ECO:0000313" key="6">
    <source>
        <dbReference type="Proteomes" id="UP000093000"/>
    </source>
</evidence>
<evidence type="ECO:0000313" key="5">
    <source>
        <dbReference type="EMBL" id="OBZ89673.1"/>
    </source>
</evidence>
<dbReference type="PANTHER" id="PTHR11102">
    <property type="entry name" value="SEL-1-LIKE PROTEIN"/>
    <property type="match status" value="1"/>
</dbReference>
<dbReference type="InterPro" id="IPR006597">
    <property type="entry name" value="Sel1-like"/>
</dbReference>
<dbReference type="Pfam" id="PF08238">
    <property type="entry name" value="Sel1"/>
    <property type="match status" value="11"/>
</dbReference>
<comment type="caution">
    <text evidence="5">The sequence shown here is derived from an EMBL/GenBank/DDBJ whole genome shotgun (WGS) entry which is preliminary data.</text>
</comment>
<dbReference type="OrthoDB" id="27934at2759"/>
<dbReference type="FunCoup" id="A0A1C7NKK4">
    <property type="interactions" value="130"/>
</dbReference>
<evidence type="ECO:0000256" key="2">
    <source>
        <dbReference type="SAM" id="MobiDB-lite"/>
    </source>
</evidence>
<gene>
    <name evidence="5" type="primary">Sel1l2</name>
    <name evidence="5" type="ORF">A0J61_02264</name>
</gene>
<organism evidence="5 6">
    <name type="scientific">Choanephora cucurbitarum</name>
    <dbReference type="NCBI Taxonomy" id="101091"/>
    <lineage>
        <taxon>Eukaryota</taxon>
        <taxon>Fungi</taxon>
        <taxon>Fungi incertae sedis</taxon>
        <taxon>Mucoromycota</taxon>
        <taxon>Mucoromycotina</taxon>
        <taxon>Mucoromycetes</taxon>
        <taxon>Mucorales</taxon>
        <taxon>Mucorineae</taxon>
        <taxon>Choanephoraceae</taxon>
        <taxon>Choanephoroideae</taxon>
        <taxon>Choanephora</taxon>
    </lineage>
</organism>
<dbReference type="PROSITE" id="PS51257">
    <property type="entry name" value="PROKAR_LIPOPROTEIN"/>
    <property type="match status" value="1"/>
</dbReference>
<evidence type="ECO:0000256" key="1">
    <source>
        <dbReference type="ARBA" id="ARBA00038101"/>
    </source>
</evidence>
<dbReference type="Proteomes" id="UP000093000">
    <property type="component" value="Unassembled WGS sequence"/>
</dbReference>
<accession>A0A1C7NKK4</accession>
<keyword evidence="4" id="KW-0732">Signal</keyword>
<dbReference type="GO" id="GO:0036503">
    <property type="term" value="P:ERAD pathway"/>
    <property type="evidence" value="ECO:0007669"/>
    <property type="project" value="TreeGrafter"/>
</dbReference>
<dbReference type="STRING" id="101091.A0A1C7NKK4"/>
<keyword evidence="6" id="KW-1185">Reference proteome</keyword>
<protein>
    <submittedName>
        <fullName evidence="5">Protein sel-1 2</fullName>
    </submittedName>
</protein>
<dbReference type="GO" id="GO:0005789">
    <property type="term" value="C:endoplasmic reticulum membrane"/>
    <property type="evidence" value="ECO:0007669"/>
    <property type="project" value="TreeGrafter"/>
</dbReference>
<dbReference type="InterPro" id="IPR011990">
    <property type="entry name" value="TPR-like_helical_dom_sf"/>
</dbReference>
<name>A0A1C7NKK4_9FUNG</name>
<dbReference type="SMART" id="SM00671">
    <property type="entry name" value="SEL1"/>
    <property type="match status" value="10"/>
</dbReference>
<dbReference type="InterPro" id="IPR050767">
    <property type="entry name" value="Sel1_AlgK"/>
</dbReference>
<dbReference type="AlphaFoldDB" id="A0A1C7NKK4"/>
<feature type="chain" id="PRO_5008889755" evidence="4">
    <location>
        <begin position="32"/>
        <end position="820"/>
    </location>
</feature>
<keyword evidence="3" id="KW-1133">Transmembrane helix</keyword>
<dbReference type="PANTHER" id="PTHR11102:SF147">
    <property type="entry name" value="SEL1L ADAPTOR SUBUNIT OF ERAD E3 UBIQUITIN LIGASE"/>
    <property type="match status" value="1"/>
</dbReference>
<dbReference type="InParanoid" id="A0A1C7NKK4"/>
<dbReference type="Gene3D" id="1.25.40.10">
    <property type="entry name" value="Tetratricopeptide repeat domain"/>
    <property type="match status" value="4"/>
</dbReference>
<reference evidence="5 6" key="1">
    <citation type="submission" date="2016-03" db="EMBL/GenBank/DDBJ databases">
        <title>Choanephora cucurbitarum.</title>
        <authorList>
            <person name="Min B."/>
            <person name="Park H."/>
            <person name="Park J.-H."/>
            <person name="Shin H.-D."/>
            <person name="Choi I.-G."/>
        </authorList>
    </citation>
    <scope>NUCLEOTIDE SEQUENCE [LARGE SCALE GENOMIC DNA]</scope>
    <source>
        <strain evidence="5 6">KUS-F28377</strain>
    </source>
</reference>
<feature type="signal peptide" evidence="4">
    <location>
        <begin position="1"/>
        <end position="31"/>
    </location>
</feature>
<proteinExistence type="inferred from homology"/>
<keyword evidence="3" id="KW-0472">Membrane</keyword>